<dbReference type="AlphaFoldDB" id="A0AB32VZF3"/>
<evidence type="ECO:0000313" key="5">
    <source>
        <dbReference type="Proteomes" id="UP000694886"/>
    </source>
</evidence>
<evidence type="ECO:0000256" key="1">
    <source>
        <dbReference type="ARBA" id="ARBA00009861"/>
    </source>
</evidence>
<dbReference type="Pfam" id="PF02458">
    <property type="entry name" value="Transferase"/>
    <property type="match status" value="1"/>
</dbReference>
<dbReference type="PANTHER" id="PTHR31623">
    <property type="entry name" value="F21J9.9"/>
    <property type="match status" value="1"/>
</dbReference>
<dbReference type="Proteomes" id="UP000694886">
    <property type="component" value="Chromosome 3"/>
</dbReference>
<dbReference type="GO" id="GO:0016746">
    <property type="term" value="F:acyltransferase activity"/>
    <property type="evidence" value="ECO:0007669"/>
    <property type="project" value="UniProtKB-KW"/>
</dbReference>
<dbReference type="GeneID" id="18605050"/>
<dbReference type="PANTHER" id="PTHR31623:SF28">
    <property type="entry name" value="BAHD ACYLTRANSFERASE"/>
    <property type="match status" value="1"/>
</dbReference>
<dbReference type="KEGG" id="tcc:18605050"/>
<evidence type="ECO:0000256" key="4">
    <source>
        <dbReference type="SAM" id="SignalP"/>
    </source>
</evidence>
<organism evidence="5 6">
    <name type="scientific">Theobroma cacao</name>
    <name type="common">Cacao</name>
    <name type="synonym">Cocoa</name>
    <dbReference type="NCBI Taxonomy" id="3641"/>
    <lineage>
        <taxon>Eukaryota</taxon>
        <taxon>Viridiplantae</taxon>
        <taxon>Streptophyta</taxon>
        <taxon>Embryophyta</taxon>
        <taxon>Tracheophyta</taxon>
        <taxon>Spermatophyta</taxon>
        <taxon>Magnoliopsida</taxon>
        <taxon>eudicotyledons</taxon>
        <taxon>Gunneridae</taxon>
        <taxon>Pentapetalae</taxon>
        <taxon>rosids</taxon>
        <taxon>malvids</taxon>
        <taxon>Malvales</taxon>
        <taxon>Malvaceae</taxon>
        <taxon>Byttnerioideae</taxon>
        <taxon>Theobroma</taxon>
    </lineage>
</organism>
<evidence type="ECO:0000313" key="6">
    <source>
        <dbReference type="RefSeq" id="XP_017972577.1"/>
    </source>
</evidence>
<dbReference type="Gramene" id="Tc03v2_t010120.1">
    <property type="protein sequence ID" value="Tc03v2_p010120.1"/>
    <property type="gene ID" value="Tc03v2_g010120"/>
</dbReference>
<name>A0AB32VZF3_THECC</name>
<dbReference type="InterPro" id="IPR023213">
    <property type="entry name" value="CAT-like_dom_sf"/>
</dbReference>
<sequence length="300" mass="33992">KTRTFFFYYFILFLFLDQIEKAESIYIPLILFYSVAPSDAGKRSNILKESLSKTLTHFYPYAGRVKDSFTIDCNDEGAIYMEAQVATDMSTVFKEPESTNLLLPLLPCDPLGRFSEPSAKVMVAIQVSFFACGGITICACVDHVVADVAATATFLKIWAAVACGANDIDNDLICNRTSVCPSLDLSGFWKQFVDENKDKKVLTKRLLFDGSKIASLRNEIGNGLCSYRLSRFEAVSALIWSAIMSTTTKKDETFPMVTVTVNLRNRTNPPFPQFHNNVLEISSTWYWWNHRWRRRLIVAF</sequence>
<evidence type="ECO:0000256" key="2">
    <source>
        <dbReference type="ARBA" id="ARBA00022679"/>
    </source>
</evidence>
<dbReference type="Gene3D" id="3.30.559.10">
    <property type="entry name" value="Chloramphenicol acetyltransferase-like domain"/>
    <property type="match status" value="2"/>
</dbReference>
<keyword evidence="4" id="KW-0732">Signal</keyword>
<accession>A0AB32VZF3</accession>
<reference evidence="5" key="1">
    <citation type="journal article" date="1997" name="Nucleic Acids Res.">
        <title>tRNAscan-SE: a program for improved detection of transfer RNA genes in genomic sequence.</title>
        <authorList>
            <person name="Lowe T.M."/>
            <person name="Eddy S.R."/>
        </authorList>
    </citation>
    <scope>NUCLEOTIDE SEQUENCE [LARGE SCALE GENOMIC DNA]</scope>
    <source>
        <strain evidence="5">r\B97-61/B2</strain>
    </source>
</reference>
<keyword evidence="3" id="KW-0012">Acyltransferase</keyword>
<evidence type="ECO:0000256" key="3">
    <source>
        <dbReference type="ARBA" id="ARBA00023315"/>
    </source>
</evidence>
<proteinExistence type="inferred from homology"/>
<keyword evidence="2" id="KW-0808">Transferase</keyword>
<reference evidence="6" key="2">
    <citation type="submission" date="2025-08" db="UniProtKB">
        <authorList>
            <consortium name="RefSeq"/>
        </authorList>
    </citation>
    <scope>IDENTIFICATION</scope>
</reference>
<feature type="chain" id="PRO_5044196458" evidence="4">
    <location>
        <begin position="25"/>
        <end position="300"/>
    </location>
</feature>
<comment type="similarity">
    <text evidence="1">Belongs to the plant acyltransferase family.</text>
</comment>
<gene>
    <name evidence="6" type="primary">LOC18605050</name>
</gene>
<feature type="signal peptide" evidence="4">
    <location>
        <begin position="1"/>
        <end position="24"/>
    </location>
</feature>
<protein>
    <submittedName>
        <fullName evidence="6">Vinorine synthase</fullName>
    </submittedName>
</protein>
<feature type="non-terminal residue" evidence="6">
    <location>
        <position position="1"/>
    </location>
</feature>
<dbReference type="RefSeq" id="XP_017972577.1">
    <property type="nucleotide sequence ID" value="XM_018117088.1"/>
</dbReference>